<organism evidence="1 2">
    <name type="scientific">Dryococelus australis</name>
    <dbReference type="NCBI Taxonomy" id="614101"/>
    <lineage>
        <taxon>Eukaryota</taxon>
        <taxon>Metazoa</taxon>
        <taxon>Ecdysozoa</taxon>
        <taxon>Arthropoda</taxon>
        <taxon>Hexapoda</taxon>
        <taxon>Insecta</taxon>
        <taxon>Pterygota</taxon>
        <taxon>Neoptera</taxon>
        <taxon>Polyneoptera</taxon>
        <taxon>Phasmatodea</taxon>
        <taxon>Verophasmatodea</taxon>
        <taxon>Anareolatae</taxon>
        <taxon>Phasmatidae</taxon>
        <taxon>Eurycanthinae</taxon>
        <taxon>Dryococelus</taxon>
    </lineage>
</organism>
<evidence type="ECO:0000313" key="1">
    <source>
        <dbReference type="EMBL" id="KAJ8883486.1"/>
    </source>
</evidence>
<sequence>MASAIRKVTGFLGKEVSQQQVDKLASHLLIDTFRMNTAIRPNAQWLSSLINNQAQDFIHKGELSHVHHVSPFLAAL</sequence>
<dbReference type="Proteomes" id="UP001159363">
    <property type="component" value="Chromosome 4"/>
</dbReference>
<evidence type="ECO:0000313" key="2">
    <source>
        <dbReference type="Proteomes" id="UP001159363"/>
    </source>
</evidence>
<accession>A0ABQ9HGN6</accession>
<name>A0ABQ9HGN6_9NEOP</name>
<keyword evidence="2" id="KW-1185">Reference proteome</keyword>
<dbReference type="EMBL" id="JARBHB010000005">
    <property type="protein sequence ID" value="KAJ8883486.1"/>
    <property type="molecule type" value="Genomic_DNA"/>
</dbReference>
<evidence type="ECO:0008006" key="3">
    <source>
        <dbReference type="Google" id="ProtNLM"/>
    </source>
</evidence>
<gene>
    <name evidence="1" type="ORF">PR048_015330</name>
</gene>
<protein>
    <recommendedName>
        <fullName evidence="3">Sulfotransferase</fullName>
    </recommendedName>
</protein>
<proteinExistence type="predicted"/>
<comment type="caution">
    <text evidence="1">The sequence shown here is derived from an EMBL/GenBank/DDBJ whole genome shotgun (WGS) entry which is preliminary data.</text>
</comment>
<reference evidence="1 2" key="1">
    <citation type="submission" date="2023-02" db="EMBL/GenBank/DDBJ databases">
        <title>LHISI_Scaffold_Assembly.</title>
        <authorList>
            <person name="Stuart O.P."/>
            <person name="Cleave R."/>
            <person name="Magrath M.J.L."/>
            <person name="Mikheyev A.S."/>
        </authorList>
    </citation>
    <scope>NUCLEOTIDE SEQUENCE [LARGE SCALE GENOMIC DNA]</scope>
    <source>
        <strain evidence="1">Daus_M_001</strain>
        <tissue evidence="1">Leg muscle</tissue>
    </source>
</reference>